<keyword evidence="4" id="KW-1015">Disulfide bond</keyword>
<evidence type="ECO:0000259" key="6">
    <source>
        <dbReference type="Pfam" id="PF03045"/>
    </source>
</evidence>
<keyword evidence="3 5" id="KW-0732">Signal</keyword>
<dbReference type="GO" id="GO:0048018">
    <property type="term" value="F:receptor ligand activity"/>
    <property type="evidence" value="ECO:0007669"/>
    <property type="project" value="TreeGrafter"/>
</dbReference>
<dbReference type="InterPro" id="IPR029034">
    <property type="entry name" value="Cystine-knot_cytokine"/>
</dbReference>
<keyword evidence="8" id="KW-1185">Reference proteome</keyword>
<dbReference type="GO" id="GO:0038098">
    <property type="term" value="P:sequestering of BMP from receptor via BMP binding"/>
    <property type="evidence" value="ECO:0007669"/>
    <property type="project" value="TreeGrafter"/>
</dbReference>
<feature type="chain" id="PRO_5019762399" description="DAN domain-containing protein" evidence="5">
    <location>
        <begin position="18"/>
        <end position="403"/>
    </location>
</feature>
<dbReference type="STRING" id="1661398.A0A482V9E3"/>
<feature type="signal peptide" evidence="5">
    <location>
        <begin position="1"/>
        <end position="17"/>
    </location>
</feature>
<dbReference type="Pfam" id="PF03045">
    <property type="entry name" value="DAN"/>
    <property type="match status" value="1"/>
</dbReference>
<dbReference type="EMBL" id="QDEB01124527">
    <property type="protein sequence ID" value="RZB39875.1"/>
    <property type="molecule type" value="Genomic_DNA"/>
</dbReference>
<dbReference type="Proteomes" id="UP000292052">
    <property type="component" value="Unassembled WGS sequence"/>
</dbReference>
<dbReference type="PANTHER" id="PTHR15283">
    <property type="entry name" value="GREMLIN 1"/>
    <property type="match status" value="1"/>
</dbReference>
<gene>
    <name evidence="7" type="ORF">BDFB_003870</name>
</gene>
<dbReference type="PANTHER" id="PTHR15283:SF5">
    <property type="entry name" value="NEUROBLASTOMA SUPPRESSOR OF TUMORIGENICITY 1"/>
    <property type="match status" value="1"/>
</dbReference>
<evidence type="ECO:0000256" key="5">
    <source>
        <dbReference type="SAM" id="SignalP"/>
    </source>
</evidence>
<evidence type="ECO:0000256" key="4">
    <source>
        <dbReference type="ARBA" id="ARBA00023157"/>
    </source>
</evidence>
<comment type="subcellular location">
    <subcellularLocation>
        <location evidence="1">Secreted</location>
    </subcellularLocation>
</comment>
<dbReference type="GO" id="GO:0036122">
    <property type="term" value="F:BMP binding"/>
    <property type="evidence" value="ECO:0007669"/>
    <property type="project" value="TreeGrafter"/>
</dbReference>
<evidence type="ECO:0000256" key="1">
    <source>
        <dbReference type="ARBA" id="ARBA00004613"/>
    </source>
</evidence>
<protein>
    <recommendedName>
        <fullName evidence="6">DAN domain-containing protein</fullName>
    </recommendedName>
</protein>
<sequence>MLIKIVFIINVVCAGLAEREHKVHNIILYPEKHSWCQTTAIQQVVASPGYEPVTIDNNVCVGACYSYSIPSTQPAEPGELIGPYCDSCQPAETKCYHVTLNADSKNVEGPKTFQKRVQIIMNCSCMSCEKIHHEDCEISSQITPELPQDLFSNRNQEAKTEEVPELLHFAPNKNRAPPAHFSFDISNTTNEQRYELNSKLINLLKSIQNEGDDSNISYDKNQLKELLKIIEGSETELSDKNLMEFVNFVNIHNSEDLELDLSRLKEVLTTFQKNQNILERHRDFGLGQSQKNNANIERDLKKYNLPINFGIEGVPSSQFKPITNENTAKINPHNHHLGEEVRVGLNVDHLVKGPHGSMVLSPNLKVEEKLNIDSDVLKPNHDGVVIAYENHNKNHKINDILTN</sequence>
<accession>A0A482V9E3</accession>
<reference evidence="7 8" key="1">
    <citation type="submission" date="2017-03" db="EMBL/GenBank/DDBJ databases">
        <title>Genome of the blue death feigning beetle - Asbolus verrucosus.</title>
        <authorList>
            <person name="Rider S.D."/>
        </authorList>
    </citation>
    <scope>NUCLEOTIDE SEQUENCE [LARGE SCALE GENOMIC DNA]</scope>
    <source>
        <strain evidence="7">Butters</strain>
        <tissue evidence="7">Head and leg muscle</tissue>
    </source>
</reference>
<dbReference type="InterPro" id="IPR004133">
    <property type="entry name" value="DAN_dom"/>
</dbReference>
<dbReference type="GO" id="GO:0005615">
    <property type="term" value="C:extracellular space"/>
    <property type="evidence" value="ECO:0007669"/>
    <property type="project" value="TreeGrafter"/>
</dbReference>
<evidence type="ECO:0000313" key="7">
    <source>
        <dbReference type="EMBL" id="RZB39875.1"/>
    </source>
</evidence>
<name>A0A482V9E3_ASBVE</name>
<comment type="caution">
    <text evidence="7">The sequence shown here is derived from an EMBL/GenBank/DDBJ whole genome shotgun (WGS) entry which is preliminary data.</text>
</comment>
<dbReference type="Gene3D" id="2.10.90.10">
    <property type="entry name" value="Cystine-knot cytokines"/>
    <property type="match status" value="1"/>
</dbReference>
<organism evidence="7 8">
    <name type="scientific">Asbolus verrucosus</name>
    <name type="common">Desert ironclad beetle</name>
    <dbReference type="NCBI Taxonomy" id="1661398"/>
    <lineage>
        <taxon>Eukaryota</taxon>
        <taxon>Metazoa</taxon>
        <taxon>Ecdysozoa</taxon>
        <taxon>Arthropoda</taxon>
        <taxon>Hexapoda</taxon>
        <taxon>Insecta</taxon>
        <taxon>Pterygota</taxon>
        <taxon>Neoptera</taxon>
        <taxon>Endopterygota</taxon>
        <taxon>Coleoptera</taxon>
        <taxon>Polyphaga</taxon>
        <taxon>Cucujiformia</taxon>
        <taxon>Tenebrionidae</taxon>
        <taxon>Pimeliinae</taxon>
        <taxon>Asbolus</taxon>
    </lineage>
</organism>
<evidence type="ECO:0000313" key="8">
    <source>
        <dbReference type="Proteomes" id="UP000292052"/>
    </source>
</evidence>
<dbReference type="AlphaFoldDB" id="A0A482V9E3"/>
<dbReference type="GO" id="GO:0009887">
    <property type="term" value="P:animal organ morphogenesis"/>
    <property type="evidence" value="ECO:0007669"/>
    <property type="project" value="TreeGrafter"/>
</dbReference>
<evidence type="ECO:0000256" key="3">
    <source>
        <dbReference type="ARBA" id="ARBA00022729"/>
    </source>
</evidence>
<keyword evidence="2" id="KW-0964">Secreted</keyword>
<evidence type="ECO:0000256" key="2">
    <source>
        <dbReference type="ARBA" id="ARBA00022525"/>
    </source>
</evidence>
<feature type="domain" description="DAN" evidence="6">
    <location>
        <begin position="32"/>
        <end position="127"/>
    </location>
</feature>
<proteinExistence type="predicted"/>
<dbReference type="OrthoDB" id="8196271at2759"/>